<sequence>MACFIVPAVEAIVVTVVRKVIEKKEKQPEEVSVVLDGTPETAYKVPFSRKLKWLTNLLWGGSALLAFEHVWHGEVVPWFPFLTAAADPADAAEMLHEMATVGVSMAALVTLVWLAMLGVSAVIEKRALKAEPVKA</sequence>
<reference evidence="1" key="1">
    <citation type="submission" date="2021-01" db="EMBL/GenBank/DDBJ databases">
        <title>Complete genome sequence of Clostridiales bacterium R-7.</title>
        <authorList>
            <person name="Mahoney-Kurpe S.C."/>
            <person name="Palevich N."/>
            <person name="Koike S."/>
            <person name="Moon C.D."/>
            <person name="Attwood G.T."/>
        </authorList>
    </citation>
    <scope>NUCLEOTIDE SEQUENCE</scope>
    <source>
        <strain evidence="1">R-7</strain>
    </source>
</reference>
<evidence type="ECO:0000313" key="1">
    <source>
        <dbReference type="EMBL" id="QUC66005.1"/>
    </source>
</evidence>
<organism evidence="1 2">
    <name type="scientific">Aristaeella hokkaidonensis</name>
    <dbReference type="NCBI Taxonomy" id="3046382"/>
    <lineage>
        <taxon>Bacteria</taxon>
        <taxon>Bacillati</taxon>
        <taxon>Bacillota</taxon>
        <taxon>Clostridia</taxon>
        <taxon>Eubacteriales</taxon>
        <taxon>Aristaeellaceae</taxon>
        <taxon>Aristaeella</taxon>
    </lineage>
</organism>
<accession>A0AC61MUL2</accession>
<dbReference type="Proteomes" id="UP000682782">
    <property type="component" value="Chromosome"/>
</dbReference>
<keyword evidence="2" id="KW-1185">Reference proteome</keyword>
<proteinExistence type="predicted"/>
<protein>
    <submittedName>
        <fullName evidence="1">Uncharacterized protein</fullName>
    </submittedName>
</protein>
<dbReference type="EMBL" id="CP068393">
    <property type="protein sequence ID" value="QUC66005.1"/>
    <property type="molecule type" value="Genomic_DNA"/>
</dbReference>
<name>A0AC61MUL2_9FIRM</name>
<gene>
    <name evidence="1" type="ORF">JYE49_08965</name>
</gene>
<evidence type="ECO:0000313" key="2">
    <source>
        <dbReference type="Proteomes" id="UP000682782"/>
    </source>
</evidence>